<comment type="caution">
    <text evidence="1">The sequence shown here is derived from an EMBL/GenBank/DDBJ whole genome shotgun (WGS) entry which is preliminary data.</text>
</comment>
<keyword evidence="2" id="KW-1185">Reference proteome</keyword>
<gene>
    <name evidence="1" type="ORF">BV25DRAFT_1920742</name>
</gene>
<dbReference type="EMBL" id="MU277259">
    <property type="protein sequence ID" value="KAI0056707.1"/>
    <property type="molecule type" value="Genomic_DNA"/>
</dbReference>
<evidence type="ECO:0000313" key="2">
    <source>
        <dbReference type="Proteomes" id="UP000814140"/>
    </source>
</evidence>
<reference evidence="1" key="1">
    <citation type="submission" date="2021-03" db="EMBL/GenBank/DDBJ databases">
        <authorList>
            <consortium name="DOE Joint Genome Institute"/>
            <person name="Ahrendt S."/>
            <person name="Looney B.P."/>
            <person name="Miyauchi S."/>
            <person name="Morin E."/>
            <person name="Drula E."/>
            <person name="Courty P.E."/>
            <person name="Chicoki N."/>
            <person name="Fauchery L."/>
            <person name="Kohler A."/>
            <person name="Kuo A."/>
            <person name="Labutti K."/>
            <person name="Pangilinan J."/>
            <person name="Lipzen A."/>
            <person name="Riley R."/>
            <person name="Andreopoulos W."/>
            <person name="He G."/>
            <person name="Johnson J."/>
            <person name="Barry K.W."/>
            <person name="Grigoriev I.V."/>
            <person name="Nagy L."/>
            <person name="Hibbett D."/>
            <person name="Henrissat B."/>
            <person name="Matheny P.B."/>
            <person name="Labbe J."/>
            <person name="Martin F."/>
        </authorList>
    </citation>
    <scope>NUCLEOTIDE SEQUENCE</scope>
    <source>
        <strain evidence="1">HHB10654</strain>
    </source>
</reference>
<evidence type="ECO:0000313" key="1">
    <source>
        <dbReference type="EMBL" id="KAI0056707.1"/>
    </source>
</evidence>
<accession>A0ACB8SKD5</accession>
<dbReference type="Proteomes" id="UP000814140">
    <property type="component" value="Unassembled WGS sequence"/>
</dbReference>
<organism evidence="1 2">
    <name type="scientific">Artomyces pyxidatus</name>
    <dbReference type="NCBI Taxonomy" id="48021"/>
    <lineage>
        <taxon>Eukaryota</taxon>
        <taxon>Fungi</taxon>
        <taxon>Dikarya</taxon>
        <taxon>Basidiomycota</taxon>
        <taxon>Agaricomycotina</taxon>
        <taxon>Agaricomycetes</taxon>
        <taxon>Russulales</taxon>
        <taxon>Auriscalpiaceae</taxon>
        <taxon>Artomyces</taxon>
    </lineage>
</organism>
<reference evidence="1" key="2">
    <citation type="journal article" date="2022" name="New Phytol.">
        <title>Evolutionary transition to the ectomycorrhizal habit in the genomes of a hyperdiverse lineage of mushroom-forming fungi.</title>
        <authorList>
            <person name="Looney B."/>
            <person name="Miyauchi S."/>
            <person name="Morin E."/>
            <person name="Drula E."/>
            <person name="Courty P.E."/>
            <person name="Kohler A."/>
            <person name="Kuo A."/>
            <person name="LaButti K."/>
            <person name="Pangilinan J."/>
            <person name="Lipzen A."/>
            <person name="Riley R."/>
            <person name="Andreopoulos W."/>
            <person name="He G."/>
            <person name="Johnson J."/>
            <person name="Nolan M."/>
            <person name="Tritt A."/>
            <person name="Barry K.W."/>
            <person name="Grigoriev I.V."/>
            <person name="Nagy L.G."/>
            <person name="Hibbett D."/>
            <person name="Henrissat B."/>
            <person name="Matheny P.B."/>
            <person name="Labbe J."/>
            <person name="Martin F.M."/>
        </authorList>
    </citation>
    <scope>NUCLEOTIDE SEQUENCE</scope>
    <source>
        <strain evidence="1">HHB10654</strain>
    </source>
</reference>
<name>A0ACB8SKD5_9AGAM</name>
<proteinExistence type="predicted"/>
<sequence>MTAVQEDIEDIIPPSLSATVPASAPVFRLPPEILARIFSTYAESEHWTFKEVVRDEEGNWLEEDTSDSSRTAGEQVGWINVTHVCRRWRENPTLAWVDYGPWPPTDELERRLLDVPTASFPAFRSLGVTGFRLSSTSSVLENLAHIDIDRVSSAELYAILFRITNLETISTTLMDDEDPSPLPS</sequence>
<protein>
    <submittedName>
        <fullName evidence="1">Uncharacterized protein</fullName>
    </submittedName>
</protein>